<proteinExistence type="predicted"/>
<dbReference type="InterPro" id="IPR048715">
    <property type="entry name" value="CggR_N"/>
</dbReference>
<dbReference type="PANTHER" id="PTHR34294">
    <property type="entry name" value="TRANSCRIPTIONAL REGULATOR-RELATED"/>
    <property type="match status" value="1"/>
</dbReference>
<evidence type="ECO:0000259" key="5">
    <source>
        <dbReference type="Pfam" id="PF21715"/>
    </source>
</evidence>
<evidence type="ECO:0000256" key="3">
    <source>
        <dbReference type="ARBA" id="ARBA00023163"/>
    </source>
</evidence>
<feature type="domain" description="CggR N-terminal DNA binding" evidence="5">
    <location>
        <begin position="29"/>
        <end position="95"/>
    </location>
</feature>
<dbReference type="Pfam" id="PF21715">
    <property type="entry name" value="CggR_N"/>
    <property type="match status" value="1"/>
</dbReference>
<keyword evidence="2" id="KW-0238">DNA-binding</keyword>
<dbReference type="PANTHER" id="PTHR34294:SF5">
    <property type="entry name" value="CENTRAL GLYCOLYTIC GENES REGULATOR"/>
    <property type="match status" value="1"/>
</dbReference>
<organism evidence="6 7">
    <name type="scientific">Crassaminicella indica</name>
    <dbReference type="NCBI Taxonomy" id="2855394"/>
    <lineage>
        <taxon>Bacteria</taxon>
        <taxon>Bacillati</taxon>
        <taxon>Bacillota</taxon>
        <taxon>Clostridia</taxon>
        <taxon>Eubacteriales</taxon>
        <taxon>Clostridiaceae</taxon>
        <taxon>Crassaminicella</taxon>
    </lineage>
</organism>
<feature type="domain" description="Sugar-binding" evidence="4">
    <location>
        <begin position="98"/>
        <end position="346"/>
    </location>
</feature>
<protein>
    <submittedName>
        <fullName evidence="6">Sugar-binding transcriptional regulator</fullName>
    </submittedName>
</protein>
<dbReference type="Pfam" id="PF04198">
    <property type="entry name" value="Sugar-bind"/>
    <property type="match status" value="1"/>
</dbReference>
<sequence length="347" mass="38937">MWIRENAEIDEWIEIQKRIVPEFVETLINRYKMLRLIQHHQPIGRRNLANALGMGERIVRREANILKKQGFIEIKAEGMNVTRFGYTSLEMLRSYIHRFKGLNSMEEEVAKKLNIHKVLIVPGSYDEDELVLREIGRVASVYLKSILKNDIVIGITGGQTMAMVAEEMSEDDLKHSNIAVIPARGGLGKNVEKQSNTIAAKIAKKLNASYNLLHMPDNISKELLKSLSEDPNIKEVVDYIQKIGILVFGIGRADKMSVRRGLSEEKINTLKQHGAVAEAFGYYFNKDGEIIQEVNTVGVSLDHYKGLQHIIGAAAGTEKAEAIIAISKLNENLTLVIDEGLAKKILI</sequence>
<evidence type="ECO:0000313" key="7">
    <source>
        <dbReference type="Proteomes" id="UP000886818"/>
    </source>
</evidence>
<gene>
    <name evidence="6" type="ORF">KVH43_09950</name>
</gene>
<evidence type="ECO:0000313" key="6">
    <source>
        <dbReference type="EMBL" id="QXM05687.1"/>
    </source>
</evidence>
<keyword evidence="3" id="KW-0804">Transcription</keyword>
<reference evidence="6" key="1">
    <citation type="submission" date="2021-07" db="EMBL/GenBank/DDBJ databases">
        <title>Complete genome sequence of Crassaminicella sp. 143-21, isolated from a deep-sea hydrothermal vent.</title>
        <authorList>
            <person name="Li X."/>
        </authorList>
    </citation>
    <scope>NUCLEOTIDE SEQUENCE</scope>
    <source>
        <strain evidence="6">143-21</strain>
    </source>
</reference>
<evidence type="ECO:0000256" key="2">
    <source>
        <dbReference type="ARBA" id="ARBA00023125"/>
    </source>
</evidence>
<dbReference type="InterPro" id="IPR051054">
    <property type="entry name" value="SorC_transcr_regulators"/>
</dbReference>
<keyword evidence="7" id="KW-1185">Reference proteome</keyword>
<accession>A0ABX8RB66</accession>
<dbReference type="RefSeq" id="WP_218282385.1">
    <property type="nucleotide sequence ID" value="NZ_CP078093.1"/>
</dbReference>
<dbReference type="InterPro" id="IPR007324">
    <property type="entry name" value="Sugar-bd_dom_put"/>
</dbReference>
<evidence type="ECO:0000259" key="4">
    <source>
        <dbReference type="Pfam" id="PF04198"/>
    </source>
</evidence>
<dbReference type="Proteomes" id="UP000886818">
    <property type="component" value="Chromosome"/>
</dbReference>
<evidence type="ECO:0000256" key="1">
    <source>
        <dbReference type="ARBA" id="ARBA00023015"/>
    </source>
</evidence>
<dbReference type="EMBL" id="CP078093">
    <property type="protein sequence ID" value="QXM05687.1"/>
    <property type="molecule type" value="Genomic_DNA"/>
</dbReference>
<keyword evidence="1" id="KW-0805">Transcription regulation</keyword>
<name>A0ABX8RB66_9CLOT</name>